<evidence type="ECO:0000313" key="2">
    <source>
        <dbReference type="Proteomes" id="UP000251485"/>
    </source>
</evidence>
<organism evidence="1 2">
    <name type="scientific">Proteus mirabilis</name>
    <dbReference type="NCBI Taxonomy" id="584"/>
    <lineage>
        <taxon>Bacteria</taxon>
        <taxon>Pseudomonadati</taxon>
        <taxon>Pseudomonadota</taxon>
        <taxon>Gammaproteobacteria</taxon>
        <taxon>Enterobacterales</taxon>
        <taxon>Morganellaceae</taxon>
        <taxon>Proteus</taxon>
    </lineage>
</organism>
<dbReference type="PRINTS" id="PR00394">
    <property type="entry name" value="RHSPROTEIN"/>
</dbReference>
<dbReference type="EMBL" id="UAUE01000029">
    <property type="protein sequence ID" value="SPZ01955.1"/>
    <property type="molecule type" value="Genomic_DNA"/>
</dbReference>
<reference evidence="1 2" key="1">
    <citation type="submission" date="2018-06" db="EMBL/GenBank/DDBJ databases">
        <authorList>
            <consortium name="Pathogen Informatics"/>
            <person name="Doyle S."/>
        </authorList>
    </citation>
    <scope>NUCLEOTIDE SEQUENCE [LARGE SCALE GENOMIC DNA]</scope>
    <source>
        <strain evidence="1 2">NCTC10975</strain>
    </source>
</reference>
<dbReference type="Gene3D" id="2.180.10.10">
    <property type="entry name" value="RHS repeat-associated core"/>
    <property type="match status" value="1"/>
</dbReference>
<dbReference type="InterPro" id="IPR022385">
    <property type="entry name" value="Rhs_assc_core"/>
</dbReference>
<dbReference type="AlphaFoldDB" id="A0A2X2CPE2"/>
<dbReference type="NCBIfam" id="TIGR03696">
    <property type="entry name" value="Rhs_assc_core"/>
    <property type="match status" value="1"/>
</dbReference>
<evidence type="ECO:0000313" key="1">
    <source>
        <dbReference type="EMBL" id="SPZ01955.1"/>
    </source>
</evidence>
<gene>
    <name evidence="1" type="primary">idrD_4</name>
    <name evidence="1" type="ORF">NCTC10975_04436</name>
</gene>
<dbReference type="Proteomes" id="UP000251485">
    <property type="component" value="Unassembled WGS sequence"/>
</dbReference>
<dbReference type="PANTHER" id="PTHR32305:SF15">
    <property type="entry name" value="PROTEIN RHSA-RELATED"/>
    <property type="match status" value="1"/>
</dbReference>
<protein>
    <submittedName>
        <fullName evidence="1">IdrD</fullName>
    </submittedName>
</protein>
<name>A0A2X2CPE2_PROMI</name>
<sequence>MPGQYFDNETGLHFNTFRFYDPQIGRFIMPDPIGLLGGINLYQYAPNPLGWIDPWGLSSQEMVRVRHHTSVEGLEGIKNTQSINPARGTPIGVHIEIAPFGDPKTAGADIGSWKSGSYVEFEVPKEMIVEN</sequence>
<proteinExistence type="predicted"/>
<accession>A0A2X2CPE2</accession>
<dbReference type="InterPro" id="IPR050708">
    <property type="entry name" value="T6SS_VgrG/RHS"/>
</dbReference>
<dbReference type="PANTHER" id="PTHR32305">
    <property type="match status" value="1"/>
</dbReference>